<proteinExistence type="predicted"/>
<dbReference type="EMBL" id="CP107027">
    <property type="protein sequence ID" value="UYG94046.1"/>
    <property type="molecule type" value="Genomic_DNA"/>
</dbReference>
<dbReference type="CDD" id="cd02947">
    <property type="entry name" value="TRX_family"/>
    <property type="match status" value="1"/>
</dbReference>
<evidence type="ECO:0000313" key="3">
    <source>
        <dbReference type="Proteomes" id="UP001163104"/>
    </source>
</evidence>
<dbReference type="RefSeq" id="WP_263599390.1">
    <property type="nucleotide sequence ID" value="NZ_CP107027.1"/>
</dbReference>
<evidence type="ECO:0000259" key="1">
    <source>
        <dbReference type="Pfam" id="PF00085"/>
    </source>
</evidence>
<dbReference type="InterPro" id="IPR036249">
    <property type="entry name" value="Thioredoxin-like_sf"/>
</dbReference>
<dbReference type="SUPFAM" id="SSF52833">
    <property type="entry name" value="Thioredoxin-like"/>
    <property type="match status" value="1"/>
</dbReference>
<evidence type="ECO:0000313" key="2">
    <source>
        <dbReference type="EMBL" id="UYG94046.1"/>
    </source>
</evidence>
<dbReference type="AlphaFoldDB" id="A0AA46P0S2"/>
<reference evidence="2" key="1">
    <citation type="submission" date="2022-10" db="EMBL/GenBank/DDBJ databases">
        <title>Mechanism of multi-heavy metal repair in Cytobacillus Firmus M7.</title>
        <authorList>
            <person name="Li X."/>
            <person name="Yu C."/>
        </authorList>
    </citation>
    <scope>NUCLEOTIDE SEQUENCE</scope>
    <source>
        <strain evidence="2">M7</strain>
    </source>
</reference>
<dbReference type="InterPro" id="IPR013766">
    <property type="entry name" value="Thioredoxin_domain"/>
</dbReference>
<gene>
    <name evidence="2" type="ORF">OD459_17810</name>
</gene>
<name>A0AA46P0S2_CYTFI</name>
<dbReference type="Pfam" id="PF00085">
    <property type="entry name" value="Thioredoxin"/>
    <property type="match status" value="1"/>
</dbReference>
<protein>
    <submittedName>
        <fullName evidence="2">Thioredoxin family protein</fullName>
    </submittedName>
</protein>
<organism evidence="2 3">
    <name type="scientific">Cytobacillus firmus</name>
    <name type="common">Bacillus firmus</name>
    <dbReference type="NCBI Taxonomy" id="1399"/>
    <lineage>
        <taxon>Bacteria</taxon>
        <taxon>Bacillati</taxon>
        <taxon>Bacillota</taxon>
        <taxon>Bacilli</taxon>
        <taxon>Bacillales</taxon>
        <taxon>Bacillaceae</taxon>
        <taxon>Cytobacillus</taxon>
    </lineage>
</organism>
<dbReference type="Gene3D" id="3.40.30.10">
    <property type="entry name" value="Glutaredoxin"/>
    <property type="match status" value="1"/>
</dbReference>
<feature type="domain" description="Thioredoxin" evidence="1">
    <location>
        <begin position="5"/>
        <end position="92"/>
    </location>
</feature>
<sequence>MQEWSQQDIEEAISGEEKTILIYLYTPMCGTCQMAGKMLAVTEQLLPGQKMGKADLNYMPQLAEKWGVESVPCLLIFRKGTLHEKLYAFRSVPYLLDNIRSID</sequence>
<dbReference type="Proteomes" id="UP001163104">
    <property type="component" value="Chromosome"/>
</dbReference>
<accession>A0AA46P0S2</accession>